<dbReference type="AlphaFoldDB" id="W2TR72"/>
<dbReference type="OMA" id="WPQPVFE"/>
<organism evidence="2 3">
    <name type="scientific">Necator americanus</name>
    <name type="common">Human hookworm</name>
    <dbReference type="NCBI Taxonomy" id="51031"/>
    <lineage>
        <taxon>Eukaryota</taxon>
        <taxon>Metazoa</taxon>
        <taxon>Ecdysozoa</taxon>
        <taxon>Nematoda</taxon>
        <taxon>Chromadorea</taxon>
        <taxon>Rhabditida</taxon>
        <taxon>Rhabditina</taxon>
        <taxon>Rhabditomorpha</taxon>
        <taxon>Strongyloidea</taxon>
        <taxon>Ancylostomatidae</taxon>
        <taxon>Bunostominae</taxon>
        <taxon>Necator</taxon>
    </lineage>
</organism>
<dbReference type="EMBL" id="KI658001">
    <property type="protein sequence ID" value="ETN84174.1"/>
    <property type="molecule type" value="Genomic_DNA"/>
</dbReference>
<keyword evidence="3" id="KW-1185">Reference proteome</keyword>
<reference evidence="3" key="1">
    <citation type="journal article" date="2014" name="Nat. Genet.">
        <title>Genome of the human hookworm Necator americanus.</title>
        <authorList>
            <person name="Tang Y.T."/>
            <person name="Gao X."/>
            <person name="Rosa B.A."/>
            <person name="Abubucker S."/>
            <person name="Hallsworth-Pepin K."/>
            <person name="Martin J."/>
            <person name="Tyagi R."/>
            <person name="Heizer E."/>
            <person name="Zhang X."/>
            <person name="Bhonagiri-Palsikar V."/>
            <person name="Minx P."/>
            <person name="Warren W.C."/>
            <person name="Wang Q."/>
            <person name="Zhan B."/>
            <person name="Hotez P.J."/>
            <person name="Sternberg P.W."/>
            <person name="Dougall A."/>
            <person name="Gaze S.T."/>
            <person name="Mulvenna J."/>
            <person name="Sotillo J."/>
            <person name="Ranganathan S."/>
            <person name="Rabelo E.M."/>
            <person name="Wilson R.K."/>
            <person name="Felgner P.L."/>
            <person name="Bethony J."/>
            <person name="Hawdon J.M."/>
            <person name="Gasser R.B."/>
            <person name="Loukas A."/>
            <person name="Mitreva M."/>
        </authorList>
    </citation>
    <scope>NUCLEOTIDE SEQUENCE [LARGE SCALE GENOMIC DNA]</scope>
</reference>
<sequence>MHLTYSNVHKSVKLQALPIPAGDSAIESTSTDLAIVNTTAIDTLSEPGSSLRVKRQGGCGCGCGCCCCRPSYSYYGAPSFRSDVVALAAELVAVHDAARVVAHAAVGHVVAAEENLKIKLADKIERESRDALPALEAAYEQSEQLEQSKQTVQPQEPEQPEQSQQPAQPSINKSKDLNEFPFTKPEENAATEWPQPVFELITETYA</sequence>
<protein>
    <submittedName>
        <fullName evidence="2">Uncharacterized protein</fullName>
    </submittedName>
</protein>
<evidence type="ECO:0000313" key="3">
    <source>
        <dbReference type="Proteomes" id="UP000053676"/>
    </source>
</evidence>
<feature type="region of interest" description="Disordered" evidence="1">
    <location>
        <begin position="140"/>
        <end position="196"/>
    </location>
</feature>
<feature type="compositionally biased region" description="Polar residues" evidence="1">
    <location>
        <begin position="141"/>
        <end position="152"/>
    </location>
</feature>
<evidence type="ECO:0000256" key="1">
    <source>
        <dbReference type="SAM" id="MobiDB-lite"/>
    </source>
</evidence>
<feature type="compositionally biased region" description="Low complexity" evidence="1">
    <location>
        <begin position="153"/>
        <end position="170"/>
    </location>
</feature>
<name>W2TR72_NECAM</name>
<evidence type="ECO:0000313" key="2">
    <source>
        <dbReference type="EMBL" id="ETN84174.1"/>
    </source>
</evidence>
<proteinExistence type="predicted"/>
<gene>
    <name evidence="2" type="ORF">NECAME_06995</name>
</gene>
<dbReference type="KEGG" id="nai:NECAME_06995"/>
<dbReference type="OrthoDB" id="5875668at2759"/>
<accession>W2TR72</accession>
<dbReference type="Proteomes" id="UP000053676">
    <property type="component" value="Unassembled WGS sequence"/>
</dbReference>